<protein>
    <submittedName>
        <fullName evidence="2">Uncharacterized protein</fullName>
    </submittedName>
</protein>
<evidence type="ECO:0000313" key="2">
    <source>
        <dbReference type="EMBL" id="CAE7347888.1"/>
    </source>
</evidence>
<dbReference type="AlphaFoldDB" id="A0A812PBH0"/>
<evidence type="ECO:0000313" key="3">
    <source>
        <dbReference type="Proteomes" id="UP000601435"/>
    </source>
</evidence>
<evidence type="ECO:0000256" key="1">
    <source>
        <dbReference type="SAM" id="MobiDB-lite"/>
    </source>
</evidence>
<dbReference type="EMBL" id="CAJNJA010014692">
    <property type="protein sequence ID" value="CAE7347888.1"/>
    <property type="molecule type" value="Genomic_DNA"/>
</dbReference>
<organism evidence="2 3">
    <name type="scientific">Symbiodinium necroappetens</name>
    <dbReference type="NCBI Taxonomy" id="1628268"/>
    <lineage>
        <taxon>Eukaryota</taxon>
        <taxon>Sar</taxon>
        <taxon>Alveolata</taxon>
        <taxon>Dinophyceae</taxon>
        <taxon>Suessiales</taxon>
        <taxon>Symbiodiniaceae</taxon>
        <taxon>Symbiodinium</taxon>
    </lineage>
</organism>
<keyword evidence="3" id="KW-1185">Reference proteome</keyword>
<name>A0A812PBH0_9DINO</name>
<accession>A0A812PBH0</accession>
<dbReference type="Proteomes" id="UP000601435">
    <property type="component" value="Unassembled WGS sequence"/>
</dbReference>
<reference evidence="2" key="1">
    <citation type="submission" date="2021-02" db="EMBL/GenBank/DDBJ databases">
        <authorList>
            <person name="Dougan E. K."/>
            <person name="Rhodes N."/>
            <person name="Thang M."/>
            <person name="Chan C."/>
        </authorList>
    </citation>
    <scope>NUCLEOTIDE SEQUENCE</scope>
</reference>
<dbReference type="OrthoDB" id="433797at2759"/>
<feature type="region of interest" description="Disordered" evidence="1">
    <location>
        <begin position="185"/>
        <end position="219"/>
    </location>
</feature>
<proteinExistence type="predicted"/>
<gene>
    <name evidence="2" type="ORF">SNEC2469_LOCUS9013</name>
</gene>
<comment type="caution">
    <text evidence="2">The sequence shown here is derived from an EMBL/GenBank/DDBJ whole genome shotgun (WGS) entry which is preliminary data.</text>
</comment>
<feature type="compositionally biased region" description="Basic and acidic residues" evidence="1">
    <location>
        <begin position="185"/>
        <end position="199"/>
    </location>
</feature>
<sequence>MGVEWITGGMCETLLPVCDEAMDVCVLRIDEYMIHGDSLLVQMVDDGKLVCPAEEAEGMWGMFSPVDSRIPDLKHTAWSHIIESFGHEYGAYCEFREVVGGSRLESVLKNLGSRGLSRKALPPPEKEKAPPPRVIFQKSARPLFVAFSPSASTRYSKQLGTRVPCFGRKERVQLHKWLQARSEAESEIRKAEEERNEKEENGEDVSKIPLPELPKPPPELEQFLSDSVYPVMILEAEDMKFEYTKDYGHCSIAMDYAQAVSDAGQGPGRSCAITVVQDFDSFAKNTSSVQTLLKLTENYMPTLFTTDEELTKAASLFTNPQHPQELILC</sequence>